<dbReference type="AlphaFoldDB" id="A0A0B6YVN5"/>
<gene>
    <name evidence="1" type="primary">ORF38717</name>
</gene>
<accession>A0A0B6YVN5</accession>
<proteinExistence type="predicted"/>
<feature type="non-terminal residue" evidence="1">
    <location>
        <position position="69"/>
    </location>
</feature>
<name>A0A0B6YVN5_9EUPU</name>
<protein>
    <submittedName>
        <fullName evidence="1">Uncharacterized protein</fullName>
    </submittedName>
</protein>
<sequence length="69" mass="8261">LKFNIKHSKQTIDMYSQRSKELVEMNLDIIRDIETQEHEIYAEVKRLLRKYEKFRGSIATLNSNFASEI</sequence>
<reference evidence="1" key="1">
    <citation type="submission" date="2014-12" db="EMBL/GenBank/DDBJ databases">
        <title>Insight into the proteome of Arion vulgaris.</title>
        <authorList>
            <person name="Aradska J."/>
            <person name="Bulat T."/>
            <person name="Smidak R."/>
            <person name="Sarate P."/>
            <person name="Gangsoo J."/>
            <person name="Sialana F."/>
            <person name="Bilban M."/>
            <person name="Lubec G."/>
        </authorList>
    </citation>
    <scope>NUCLEOTIDE SEQUENCE</scope>
    <source>
        <tissue evidence="1">Skin</tissue>
    </source>
</reference>
<dbReference type="EMBL" id="HACG01013342">
    <property type="protein sequence ID" value="CEK60207.1"/>
    <property type="molecule type" value="Transcribed_RNA"/>
</dbReference>
<organism evidence="1">
    <name type="scientific">Arion vulgaris</name>
    <dbReference type="NCBI Taxonomy" id="1028688"/>
    <lineage>
        <taxon>Eukaryota</taxon>
        <taxon>Metazoa</taxon>
        <taxon>Spiralia</taxon>
        <taxon>Lophotrochozoa</taxon>
        <taxon>Mollusca</taxon>
        <taxon>Gastropoda</taxon>
        <taxon>Heterobranchia</taxon>
        <taxon>Euthyneura</taxon>
        <taxon>Panpulmonata</taxon>
        <taxon>Eupulmonata</taxon>
        <taxon>Stylommatophora</taxon>
        <taxon>Helicina</taxon>
        <taxon>Arionoidea</taxon>
        <taxon>Arionidae</taxon>
        <taxon>Arion</taxon>
    </lineage>
</organism>
<evidence type="ECO:0000313" key="1">
    <source>
        <dbReference type="EMBL" id="CEK60207.1"/>
    </source>
</evidence>
<feature type="non-terminal residue" evidence="1">
    <location>
        <position position="1"/>
    </location>
</feature>